<accession>A0ABS0EFA3</accession>
<proteinExistence type="predicted"/>
<name>A0ABS0EFA3_9FLAO</name>
<comment type="caution">
    <text evidence="1">The sequence shown here is derived from an EMBL/GenBank/DDBJ whole genome shotgun (WGS) entry which is preliminary data.</text>
</comment>
<organism evidence="1 2">
    <name type="scientific">Winogradskyella marina</name>
    <dbReference type="NCBI Taxonomy" id="2785530"/>
    <lineage>
        <taxon>Bacteria</taxon>
        <taxon>Pseudomonadati</taxon>
        <taxon>Bacteroidota</taxon>
        <taxon>Flavobacteriia</taxon>
        <taxon>Flavobacteriales</taxon>
        <taxon>Flavobacteriaceae</taxon>
        <taxon>Winogradskyella</taxon>
    </lineage>
</organism>
<keyword evidence="2" id="KW-1185">Reference proteome</keyword>
<dbReference type="RefSeq" id="WP_195870412.1">
    <property type="nucleotide sequence ID" value="NZ_JADOET010000002.1"/>
</dbReference>
<dbReference type="EMBL" id="JADOET010000002">
    <property type="protein sequence ID" value="MBF8149140.1"/>
    <property type="molecule type" value="Genomic_DNA"/>
</dbReference>
<reference evidence="1 2" key="1">
    <citation type="submission" date="2020-11" db="EMBL/GenBank/DDBJ databases">
        <title>Winogradskyella marina sp. nov., isolated from marine sediment.</title>
        <authorList>
            <person name="Bo J."/>
            <person name="Wang S."/>
            <person name="Song X."/>
            <person name="Du Z."/>
        </authorList>
    </citation>
    <scope>NUCLEOTIDE SEQUENCE [LARGE SCALE GENOMIC DNA]</scope>
    <source>
        <strain evidence="1 2">F6397</strain>
    </source>
</reference>
<sequence length="78" mass="9274">MNPSIESKKTSRLLATIAIIKKRELRDYNHKVLELEKQIETNANHKLNSYKYQLIQSRLMKLKTTIKSLKQLELQLHK</sequence>
<dbReference type="Proteomes" id="UP000611215">
    <property type="component" value="Unassembled WGS sequence"/>
</dbReference>
<gene>
    <name evidence="1" type="ORF">ITJ86_04485</name>
</gene>
<evidence type="ECO:0008006" key="3">
    <source>
        <dbReference type="Google" id="ProtNLM"/>
    </source>
</evidence>
<evidence type="ECO:0000313" key="2">
    <source>
        <dbReference type="Proteomes" id="UP000611215"/>
    </source>
</evidence>
<evidence type="ECO:0000313" key="1">
    <source>
        <dbReference type="EMBL" id="MBF8149140.1"/>
    </source>
</evidence>
<protein>
    <recommendedName>
        <fullName evidence="3">DUF465 domain-containing protein</fullName>
    </recommendedName>
</protein>